<dbReference type="GO" id="GO:0008299">
    <property type="term" value="P:isoprenoid biosynthetic process"/>
    <property type="evidence" value="ECO:0007669"/>
    <property type="project" value="InterPro"/>
</dbReference>
<dbReference type="InterPro" id="IPR000092">
    <property type="entry name" value="Polyprenyl_synt"/>
</dbReference>
<dbReference type="SUPFAM" id="SSF48576">
    <property type="entry name" value="Terpenoid synthases"/>
    <property type="match status" value="1"/>
</dbReference>
<gene>
    <name evidence="6" type="primary">GGPPS6</name>
</gene>
<dbReference type="GO" id="GO:0004659">
    <property type="term" value="F:prenyltransferase activity"/>
    <property type="evidence" value="ECO:0007669"/>
    <property type="project" value="InterPro"/>
</dbReference>
<dbReference type="EMBL" id="KP010366">
    <property type="protein sequence ID" value="AKU77012.1"/>
    <property type="molecule type" value="mRNA"/>
</dbReference>
<dbReference type="AlphaFoldDB" id="A0A1B0RS86"/>
<evidence type="ECO:0000256" key="1">
    <source>
        <dbReference type="ARBA" id="ARBA00001946"/>
    </source>
</evidence>
<name>A0A1B0RS86_TRIWF</name>
<comment type="similarity">
    <text evidence="2 5">Belongs to the FPP/GGPP synthase family.</text>
</comment>
<keyword evidence="4" id="KW-0460">Magnesium</keyword>
<dbReference type="InterPro" id="IPR008949">
    <property type="entry name" value="Isoprenoid_synthase_dom_sf"/>
</dbReference>
<evidence type="ECO:0000256" key="5">
    <source>
        <dbReference type="RuleBase" id="RU004466"/>
    </source>
</evidence>
<comment type="cofactor">
    <cofactor evidence="1">
        <name>Mg(2+)</name>
        <dbReference type="ChEBI" id="CHEBI:18420"/>
    </cofactor>
</comment>
<dbReference type="SMR" id="A0A1B0RS86"/>
<protein>
    <submittedName>
        <fullName evidence="6">Geranylgeranyl diphosphate synthase</fullName>
    </submittedName>
</protein>
<dbReference type="Gene3D" id="1.10.600.10">
    <property type="entry name" value="Farnesyl Diphosphate Synthase"/>
    <property type="match status" value="1"/>
</dbReference>
<evidence type="ECO:0000313" key="6">
    <source>
        <dbReference type="EMBL" id="AKU77012.1"/>
    </source>
</evidence>
<dbReference type="GO" id="GO:0046872">
    <property type="term" value="F:metal ion binding"/>
    <property type="evidence" value="ECO:0007669"/>
    <property type="project" value="UniProtKB-KW"/>
</dbReference>
<evidence type="ECO:0000256" key="4">
    <source>
        <dbReference type="ARBA" id="ARBA00022842"/>
    </source>
</evidence>
<dbReference type="PANTHER" id="PTHR43281">
    <property type="entry name" value="FARNESYL DIPHOSPHATE SYNTHASE"/>
    <property type="match status" value="1"/>
</dbReference>
<proteinExistence type="evidence at transcript level"/>
<sequence length="316" mass="34458">MAIAPLSNINGSNPGLLRLLSKSNPSLPSISLPHKPMRFKVAAMSQSKSHWASINEDLVTHLKHSIPIRPPLVVFEPMHHLTFAAPETTAPALCIAACELVGGRREEAMAAASALHLIHAAYYAHEHLPLTDRARPKPKINHAFGPNIELLTGDGLVQFGFELLARSNDLTAQDNSDKILRVITEIARAAGPQGVIDGQYCNFLYTQSNWKDSSQVEMIKRVSEKKEGELHACAAACGAIVGGGSEEEIEKLRKYGLYVGMTKGMLYGIGRNYEKCLVKEEVDKLRTLALNELRDFNNGVELAAISSLVEAELCNA</sequence>
<keyword evidence="3" id="KW-0479">Metal-binding</keyword>
<keyword evidence="5" id="KW-0808">Transferase</keyword>
<accession>A0A1B0RS86</accession>
<dbReference type="PANTHER" id="PTHR43281:SF6">
    <property type="entry name" value="HETERODIMERIC GERANYLGERANYL PYROPHOSPHATE SYNTHASE SMALL SUBUNIT, CHLOROPLASTIC-LIKE"/>
    <property type="match status" value="1"/>
</dbReference>
<reference evidence="6" key="1">
    <citation type="journal article" date="2015" name="Plant Cell Rep.">
        <title>Identification of geranylgeranyl diphosphate synthase genes from Tripterygium wilfordii.</title>
        <authorList>
            <person name="Zhang M."/>
            <person name="Su P."/>
            <person name="Zhou Y.J."/>
            <person name="Wang X.J."/>
            <person name="Zhao Y.J."/>
            <person name="Liu Y.J."/>
            <person name="Tong Y.R."/>
            <person name="Hu T.Y."/>
            <person name="Huang L.Q."/>
            <person name="Gao W."/>
        </authorList>
    </citation>
    <scope>NUCLEOTIDE SEQUENCE</scope>
</reference>
<dbReference type="Pfam" id="PF00348">
    <property type="entry name" value="polyprenyl_synt"/>
    <property type="match status" value="1"/>
</dbReference>
<evidence type="ECO:0000256" key="3">
    <source>
        <dbReference type="ARBA" id="ARBA00022723"/>
    </source>
</evidence>
<evidence type="ECO:0000256" key="2">
    <source>
        <dbReference type="ARBA" id="ARBA00006706"/>
    </source>
</evidence>
<organism evidence="6">
    <name type="scientific">Tripterygium wilfordii</name>
    <name type="common">Thunder God vine</name>
    <dbReference type="NCBI Taxonomy" id="458696"/>
    <lineage>
        <taxon>Eukaryota</taxon>
        <taxon>Viridiplantae</taxon>
        <taxon>Streptophyta</taxon>
        <taxon>Embryophyta</taxon>
        <taxon>Tracheophyta</taxon>
        <taxon>Spermatophyta</taxon>
        <taxon>Magnoliopsida</taxon>
        <taxon>eudicotyledons</taxon>
        <taxon>Gunneridae</taxon>
        <taxon>Pentapetalae</taxon>
        <taxon>rosids</taxon>
        <taxon>fabids</taxon>
        <taxon>Celastrales</taxon>
        <taxon>Celastraceae</taxon>
        <taxon>Tripterygium</taxon>
    </lineage>
</organism>